<reference evidence="1" key="1">
    <citation type="submission" date="2021-06" db="EMBL/GenBank/DDBJ databases">
        <authorList>
            <person name="Kallberg Y."/>
            <person name="Tangrot J."/>
            <person name="Rosling A."/>
        </authorList>
    </citation>
    <scope>NUCLEOTIDE SEQUENCE</scope>
    <source>
        <strain evidence="1">MA461A</strain>
    </source>
</reference>
<protein>
    <submittedName>
        <fullName evidence="1">18231_t:CDS:1</fullName>
    </submittedName>
</protein>
<proteinExistence type="predicted"/>
<sequence length="427" mass="49469">MDKFIIRQSSKTSDQSNMNDNKSSESDQKKKIHTTWNPNLSKVYPWLEKSEDNDGVVIVFCTWCKVAKKSNQFTESIQSLRKQTFEHHLITVDHQKATIFQDNQQTTIIQRFTQQLNDQKLKIISLIRNVYYLSKSNQNILIDKSTSFTAKHLAIVTKYLTQNTPVLRYLGMIELDNCNAESITNNLERFIIAKSLNIENPTHFGSDRASTILGQCTGIAAHLKKYNPYITENHCIAHRLHLASQDIAKQVAYFKTYDTIVKGIYLYFSSSYKRALLEEAANNQQAASLLANINQEFEIVLPTYGSNLLEYIANNNLNIYELPIFIFDFAQATIECLNNRFPNQELYNALGIFDLEQLPKLDSDLANYSNKNIKILSNFYRTSKMINSKEFKPLINNRVLISEWEIVKFFLKNYRSIKLLMHGILFF</sequence>
<dbReference type="EMBL" id="CAJVQC010007472">
    <property type="protein sequence ID" value="CAG8579745.1"/>
    <property type="molecule type" value="Genomic_DNA"/>
</dbReference>
<gene>
    <name evidence="1" type="ORF">RPERSI_LOCUS5093</name>
</gene>
<evidence type="ECO:0000313" key="2">
    <source>
        <dbReference type="Proteomes" id="UP000789920"/>
    </source>
</evidence>
<comment type="caution">
    <text evidence="1">The sequence shown here is derived from an EMBL/GenBank/DDBJ whole genome shotgun (WGS) entry which is preliminary data.</text>
</comment>
<evidence type="ECO:0000313" key="1">
    <source>
        <dbReference type="EMBL" id="CAG8579745.1"/>
    </source>
</evidence>
<keyword evidence="2" id="KW-1185">Reference proteome</keyword>
<accession>A0ACA9MA91</accession>
<dbReference type="Proteomes" id="UP000789920">
    <property type="component" value="Unassembled WGS sequence"/>
</dbReference>
<organism evidence="1 2">
    <name type="scientific">Racocetra persica</name>
    <dbReference type="NCBI Taxonomy" id="160502"/>
    <lineage>
        <taxon>Eukaryota</taxon>
        <taxon>Fungi</taxon>
        <taxon>Fungi incertae sedis</taxon>
        <taxon>Mucoromycota</taxon>
        <taxon>Glomeromycotina</taxon>
        <taxon>Glomeromycetes</taxon>
        <taxon>Diversisporales</taxon>
        <taxon>Gigasporaceae</taxon>
        <taxon>Racocetra</taxon>
    </lineage>
</organism>
<name>A0ACA9MA91_9GLOM</name>